<organism evidence="1 2">
    <name type="scientific">Trichinella pseudospiralis</name>
    <name type="common">Parasitic roundworm</name>
    <dbReference type="NCBI Taxonomy" id="6337"/>
    <lineage>
        <taxon>Eukaryota</taxon>
        <taxon>Metazoa</taxon>
        <taxon>Ecdysozoa</taxon>
        <taxon>Nematoda</taxon>
        <taxon>Enoplea</taxon>
        <taxon>Dorylaimia</taxon>
        <taxon>Trichinellida</taxon>
        <taxon>Trichinellidae</taxon>
        <taxon>Trichinella</taxon>
    </lineage>
</organism>
<protein>
    <submittedName>
        <fullName evidence="1">Uncharacterized protein</fullName>
    </submittedName>
</protein>
<dbReference type="EMBL" id="JYDT01003476">
    <property type="protein sequence ID" value="KRY62370.1"/>
    <property type="molecule type" value="Genomic_DNA"/>
</dbReference>
<evidence type="ECO:0000313" key="1">
    <source>
        <dbReference type="EMBL" id="KRY62370.1"/>
    </source>
</evidence>
<sequence>MPARTQAVICWPDTTIYKVSSRTAGLYRETLS</sequence>
<dbReference type="Proteomes" id="UP000054995">
    <property type="component" value="Unassembled WGS sequence"/>
</dbReference>
<proteinExistence type="predicted"/>
<accession>A0A0V1DMJ6</accession>
<evidence type="ECO:0000313" key="2">
    <source>
        <dbReference type="Proteomes" id="UP000054995"/>
    </source>
</evidence>
<name>A0A0V1DMJ6_TRIPS</name>
<gene>
    <name evidence="1" type="ORF">T4D_9204</name>
</gene>
<reference evidence="1 2" key="1">
    <citation type="submission" date="2015-01" db="EMBL/GenBank/DDBJ databases">
        <title>Evolution of Trichinella species and genotypes.</title>
        <authorList>
            <person name="Korhonen P.K."/>
            <person name="Edoardo P."/>
            <person name="Giuseppe L.R."/>
            <person name="Gasser R.B."/>
        </authorList>
    </citation>
    <scope>NUCLEOTIDE SEQUENCE [LARGE SCALE GENOMIC DNA]</scope>
    <source>
        <strain evidence="1">ISS470</strain>
    </source>
</reference>
<comment type="caution">
    <text evidence="1">The sequence shown here is derived from an EMBL/GenBank/DDBJ whole genome shotgun (WGS) entry which is preliminary data.</text>
</comment>
<dbReference type="AlphaFoldDB" id="A0A0V1DMJ6"/>
<keyword evidence="2" id="KW-1185">Reference proteome</keyword>